<protein>
    <submittedName>
        <fullName evidence="2">Uncharacterized protein</fullName>
    </submittedName>
</protein>
<evidence type="ECO:0000313" key="3">
    <source>
        <dbReference type="Proteomes" id="UP001292094"/>
    </source>
</evidence>
<dbReference type="EMBL" id="JAWZYT010003742">
    <property type="protein sequence ID" value="KAK4296943.1"/>
    <property type="molecule type" value="Genomic_DNA"/>
</dbReference>
<feature type="region of interest" description="Disordered" evidence="1">
    <location>
        <begin position="34"/>
        <end position="82"/>
    </location>
</feature>
<sequence>MMAHLIQSHRGYYFILRSLKSICHPGNTEIKLSSRSRGDVEVCRSDEDGEEGEGGVEEMGGEGKGGAEGRGREGMSGSEGKG</sequence>
<dbReference type="Proteomes" id="UP001292094">
    <property type="component" value="Unassembled WGS sequence"/>
</dbReference>
<comment type="caution">
    <text evidence="2">The sequence shown here is derived from an EMBL/GenBank/DDBJ whole genome shotgun (WGS) entry which is preliminary data.</text>
</comment>
<gene>
    <name evidence="2" type="ORF">Pmani_030603</name>
</gene>
<proteinExistence type="predicted"/>
<organism evidence="2 3">
    <name type="scientific">Petrolisthes manimaculis</name>
    <dbReference type="NCBI Taxonomy" id="1843537"/>
    <lineage>
        <taxon>Eukaryota</taxon>
        <taxon>Metazoa</taxon>
        <taxon>Ecdysozoa</taxon>
        <taxon>Arthropoda</taxon>
        <taxon>Crustacea</taxon>
        <taxon>Multicrustacea</taxon>
        <taxon>Malacostraca</taxon>
        <taxon>Eumalacostraca</taxon>
        <taxon>Eucarida</taxon>
        <taxon>Decapoda</taxon>
        <taxon>Pleocyemata</taxon>
        <taxon>Anomura</taxon>
        <taxon>Galatheoidea</taxon>
        <taxon>Porcellanidae</taxon>
        <taxon>Petrolisthes</taxon>
    </lineage>
</organism>
<dbReference type="AlphaFoldDB" id="A0AAE1TSQ8"/>
<feature type="compositionally biased region" description="Acidic residues" evidence="1">
    <location>
        <begin position="47"/>
        <end position="60"/>
    </location>
</feature>
<evidence type="ECO:0000256" key="1">
    <source>
        <dbReference type="SAM" id="MobiDB-lite"/>
    </source>
</evidence>
<evidence type="ECO:0000313" key="2">
    <source>
        <dbReference type="EMBL" id="KAK4296943.1"/>
    </source>
</evidence>
<accession>A0AAE1TSQ8</accession>
<keyword evidence="3" id="KW-1185">Reference proteome</keyword>
<reference evidence="2" key="1">
    <citation type="submission" date="2023-11" db="EMBL/GenBank/DDBJ databases">
        <title>Genome assemblies of two species of porcelain crab, Petrolisthes cinctipes and Petrolisthes manimaculis (Anomura: Porcellanidae).</title>
        <authorList>
            <person name="Angst P."/>
        </authorList>
    </citation>
    <scope>NUCLEOTIDE SEQUENCE</scope>
    <source>
        <strain evidence="2">PB745_02</strain>
        <tissue evidence="2">Gill</tissue>
    </source>
</reference>
<name>A0AAE1TSQ8_9EUCA</name>
<feature type="compositionally biased region" description="Basic and acidic residues" evidence="1">
    <location>
        <begin position="36"/>
        <end position="46"/>
    </location>
</feature>